<name>A0A0A2JE97_PENEN</name>
<dbReference type="STRING" id="27334.A0A0A2JE97"/>
<proteinExistence type="predicted"/>
<sequence length="305" mass="34743">MEDAQVHLLRVSPGGPDGDGTLLVMVSDKRMSNEEMQEVASNHDHIIGFAFPPRAGSDCDYEIHLWHPFYELDKCAHAMIGTVWLLSKLGKMSRNDLRIRSKNGRVEAMITKTADKDSTWVEFSYPICSVMEEVPQNHINAILSQLEIDGDDITPRIQVRNAGTNKIVKTMIPIISIAKLNELDLEYPLSKKLLEKIKSNGLCLYAADDHNPHEYEVRQIPKHAGDWEDTATALAIAIMLNGTIFDPNQRLKIRQRLDEDRYREMDLRFKLWGGNVVGCWIGGTAEFETEKGETRKTKYWETDTE</sequence>
<evidence type="ECO:0000313" key="2">
    <source>
        <dbReference type="Proteomes" id="UP000030143"/>
    </source>
</evidence>
<dbReference type="RefSeq" id="XP_016595647.1">
    <property type="nucleotide sequence ID" value="XM_016742925.1"/>
</dbReference>
<dbReference type="VEuPathDB" id="FungiDB:PEXP_036130"/>
<dbReference type="Pfam" id="PF02567">
    <property type="entry name" value="PhzC-PhzF"/>
    <property type="match status" value="1"/>
</dbReference>
<dbReference type="OrthoDB" id="75169at2759"/>
<dbReference type="EMBL" id="JQFZ01000252">
    <property type="protein sequence ID" value="KGO53008.1"/>
    <property type="molecule type" value="Genomic_DNA"/>
</dbReference>
<comment type="caution">
    <text evidence="1">The sequence shown here is derived from an EMBL/GenBank/DDBJ whole genome shotgun (WGS) entry which is preliminary data.</text>
</comment>
<organism evidence="1 2">
    <name type="scientific">Penicillium expansum</name>
    <name type="common">Blue mold rot fungus</name>
    <dbReference type="NCBI Taxonomy" id="27334"/>
    <lineage>
        <taxon>Eukaryota</taxon>
        <taxon>Fungi</taxon>
        <taxon>Dikarya</taxon>
        <taxon>Ascomycota</taxon>
        <taxon>Pezizomycotina</taxon>
        <taxon>Eurotiomycetes</taxon>
        <taxon>Eurotiomycetidae</taxon>
        <taxon>Eurotiales</taxon>
        <taxon>Aspergillaceae</taxon>
        <taxon>Penicillium</taxon>
    </lineage>
</organism>
<reference evidence="1 2" key="1">
    <citation type="journal article" date="2015" name="Mol. Plant Microbe Interact.">
        <title>Genome, transcriptome, and functional analyses of Penicillium expansum provide new insights into secondary metabolism and pathogenicity.</title>
        <authorList>
            <person name="Ballester A.R."/>
            <person name="Marcet-Houben M."/>
            <person name="Levin E."/>
            <person name="Sela N."/>
            <person name="Selma-Lazaro C."/>
            <person name="Carmona L."/>
            <person name="Wisniewski M."/>
            <person name="Droby S."/>
            <person name="Gonzalez-Candelas L."/>
            <person name="Gabaldon T."/>
        </authorList>
    </citation>
    <scope>NUCLEOTIDE SEQUENCE [LARGE SCALE GENOMIC DNA]</scope>
    <source>
        <strain evidence="1 2">MD-8</strain>
    </source>
</reference>
<dbReference type="GO" id="GO:0003824">
    <property type="term" value="F:catalytic activity"/>
    <property type="evidence" value="ECO:0007669"/>
    <property type="project" value="InterPro"/>
</dbReference>
<dbReference type="PIRSF" id="PIRSF016184">
    <property type="entry name" value="PhzC_PhzF"/>
    <property type="match status" value="1"/>
</dbReference>
<dbReference type="InterPro" id="IPR003719">
    <property type="entry name" value="Phenazine_PhzF-like"/>
</dbReference>
<protein>
    <submittedName>
        <fullName evidence="1">Phenazine biosynthesis PhzF protein</fullName>
    </submittedName>
</protein>
<dbReference type="HOGENOM" id="CLU_048756_0_2_1"/>
<accession>A0A0A2JE97</accession>
<dbReference type="GeneID" id="27678344"/>
<dbReference type="PhylomeDB" id="A0A0A2JE97"/>
<gene>
    <name evidence="1" type="ORF">PEX2_056510</name>
</gene>
<dbReference type="AlphaFoldDB" id="A0A0A2JE97"/>
<dbReference type="Gene3D" id="3.10.310.10">
    <property type="entry name" value="Diaminopimelate Epimerase, Chain A, domain 1"/>
    <property type="match status" value="2"/>
</dbReference>
<dbReference type="Proteomes" id="UP000030143">
    <property type="component" value="Unassembled WGS sequence"/>
</dbReference>
<dbReference type="SUPFAM" id="SSF54506">
    <property type="entry name" value="Diaminopimelate epimerase-like"/>
    <property type="match status" value="1"/>
</dbReference>
<keyword evidence="2" id="KW-1185">Reference proteome</keyword>
<evidence type="ECO:0000313" key="1">
    <source>
        <dbReference type="EMBL" id="KGO53008.1"/>
    </source>
</evidence>